<dbReference type="AlphaFoldDB" id="W2S1K7"/>
<feature type="region of interest" description="Disordered" evidence="1">
    <location>
        <begin position="430"/>
        <end position="462"/>
    </location>
</feature>
<evidence type="ECO:0000313" key="3">
    <source>
        <dbReference type="Proteomes" id="UP000030752"/>
    </source>
</evidence>
<proteinExistence type="predicted"/>
<feature type="compositionally biased region" description="Acidic residues" evidence="1">
    <location>
        <begin position="271"/>
        <end position="280"/>
    </location>
</feature>
<dbReference type="eggNOG" id="ENOG502SG4F">
    <property type="taxonomic scope" value="Eukaryota"/>
</dbReference>
<feature type="compositionally biased region" description="Acidic residues" evidence="1">
    <location>
        <begin position="69"/>
        <end position="82"/>
    </location>
</feature>
<dbReference type="OrthoDB" id="5339076at2759"/>
<dbReference type="Pfam" id="PF10336">
    <property type="entry name" value="DUF2420"/>
    <property type="match status" value="1"/>
</dbReference>
<dbReference type="STRING" id="1220924.W2S1K7"/>
<feature type="compositionally biased region" description="Low complexity" evidence="1">
    <location>
        <begin position="258"/>
        <end position="270"/>
    </location>
</feature>
<accession>W2S1K7</accession>
<feature type="compositionally biased region" description="Basic and acidic residues" evidence="1">
    <location>
        <begin position="576"/>
        <end position="585"/>
    </location>
</feature>
<dbReference type="HOGENOM" id="CLU_375985_0_0_1"/>
<dbReference type="VEuPathDB" id="FungiDB:HMPREF1541_01616"/>
<feature type="compositionally biased region" description="Acidic residues" evidence="1">
    <location>
        <begin position="665"/>
        <end position="676"/>
    </location>
</feature>
<gene>
    <name evidence="2" type="ORF">HMPREF1541_01616</name>
</gene>
<sequence length="738" mass="81697">MTAQPQIGAPALDEFMDLASSPFHNVEDLELNFDDMENPEVHDTEDNQMDEMGSDGAVVDDVMQEEVEEELLEDENMLEEQDNPQTQQGVEFEMDDTHQAKDEQYDPEDDTILYDEDEEANNDSANLQQDYGHELAEDDDILEPPEAEVEASGVQDEISDDKVPQSDSRLETEVQQAVGDSAPADTISQKDHDEVSGPSVVSKDFADTSSLLNPDHSIQIVHEEASEDADHEREDLHAVYEGSEQAQVAEDPESSVYPAEAPPAESTQESSESESEDGQLVEDSAIQEALHAIRVEWIDARNRFPLFPSVDGDTSECFLHDTGLAYEPLDKLLAGCHAIVEQELGVNDELVLDVPDLGLHICEDSKYAAELTLAQIVDIYLMLKRNESAGPVTSMYCRISPRVCLETQYRYLYGAASDHRTYSSIKMENQSATQEVIRGQGEEPEPFHEEVPDPTGLEHDTVSERHLPVVNDSTLDDITTLEMASDEQHVIKTQQPSHETSSALTSQPLDSTANEVQSGMSEQEQNLQVREAENEDAGADGDILEALDDEYEPEDDSNLNHKFDPELEDSNSSHTVEGEFKSSHEDDAENMAPHTNAEEDFETKVDEQPSADDAQLQNLPEPEAEAEGEGEDAEYFYNSDEEFLSNTGEDGTENAAEETKPQGEDGVDLETPDDGEGSYQDVQILRQGEEGLQDGVDVNGVPPVTPEKAASTKRKAVDDDDFLDLSIDTPEPKRRRPS</sequence>
<organism evidence="2 3">
    <name type="scientific">Cyphellophora europaea (strain CBS 101466)</name>
    <name type="common">Phialophora europaea</name>
    <dbReference type="NCBI Taxonomy" id="1220924"/>
    <lineage>
        <taxon>Eukaryota</taxon>
        <taxon>Fungi</taxon>
        <taxon>Dikarya</taxon>
        <taxon>Ascomycota</taxon>
        <taxon>Pezizomycotina</taxon>
        <taxon>Eurotiomycetes</taxon>
        <taxon>Chaetothyriomycetidae</taxon>
        <taxon>Chaetothyriales</taxon>
        <taxon>Cyphellophoraceae</taxon>
        <taxon>Cyphellophora</taxon>
    </lineage>
</organism>
<protein>
    <submittedName>
        <fullName evidence="2">Uncharacterized protein</fullName>
    </submittedName>
</protein>
<feature type="region of interest" description="Disordered" evidence="1">
    <location>
        <begin position="69"/>
        <end position="215"/>
    </location>
</feature>
<feature type="region of interest" description="Disordered" evidence="1">
    <location>
        <begin position="243"/>
        <end position="280"/>
    </location>
</feature>
<feature type="compositionally biased region" description="Basic and acidic residues" evidence="1">
    <location>
        <begin position="95"/>
        <end position="104"/>
    </location>
</feature>
<evidence type="ECO:0000313" key="2">
    <source>
        <dbReference type="EMBL" id="ETN42460.1"/>
    </source>
</evidence>
<keyword evidence="3" id="KW-1185">Reference proteome</keyword>
<name>W2S1K7_CYPE1</name>
<dbReference type="GeneID" id="19968955"/>
<feature type="compositionally biased region" description="Basic and acidic residues" evidence="1">
    <location>
        <begin position="160"/>
        <end position="172"/>
    </location>
</feature>
<evidence type="ECO:0000256" key="1">
    <source>
        <dbReference type="SAM" id="MobiDB-lite"/>
    </source>
</evidence>
<reference evidence="2 3" key="1">
    <citation type="submission" date="2013-03" db="EMBL/GenBank/DDBJ databases">
        <title>The Genome Sequence of Phialophora europaea CBS 101466.</title>
        <authorList>
            <consortium name="The Broad Institute Genomics Platform"/>
            <person name="Cuomo C."/>
            <person name="de Hoog S."/>
            <person name="Gorbushina A."/>
            <person name="Walker B."/>
            <person name="Young S.K."/>
            <person name="Zeng Q."/>
            <person name="Gargeya S."/>
            <person name="Fitzgerald M."/>
            <person name="Haas B."/>
            <person name="Abouelleil A."/>
            <person name="Allen A.W."/>
            <person name="Alvarado L."/>
            <person name="Arachchi H.M."/>
            <person name="Berlin A.M."/>
            <person name="Chapman S.B."/>
            <person name="Gainer-Dewar J."/>
            <person name="Goldberg J."/>
            <person name="Griggs A."/>
            <person name="Gujja S."/>
            <person name="Hansen M."/>
            <person name="Howarth C."/>
            <person name="Imamovic A."/>
            <person name="Ireland A."/>
            <person name="Larimer J."/>
            <person name="McCowan C."/>
            <person name="Murphy C."/>
            <person name="Pearson M."/>
            <person name="Poon T.W."/>
            <person name="Priest M."/>
            <person name="Roberts A."/>
            <person name="Saif S."/>
            <person name="Shea T."/>
            <person name="Sisk P."/>
            <person name="Sykes S."/>
            <person name="Wortman J."/>
            <person name="Nusbaum C."/>
            <person name="Birren B."/>
        </authorList>
    </citation>
    <scope>NUCLEOTIDE SEQUENCE [LARGE SCALE GENOMIC DNA]</scope>
    <source>
        <strain evidence="2 3">CBS 101466</strain>
    </source>
</reference>
<dbReference type="EMBL" id="KB822718">
    <property type="protein sequence ID" value="ETN42460.1"/>
    <property type="molecule type" value="Genomic_DNA"/>
</dbReference>
<dbReference type="RefSeq" id="XP_008714196.1">
    <property type="nucleotide sequence ID" value="XM_008715974.1"/>
</dbReference>
<feature type="compositionally biased region" description="Basic and acidic residues" evidence="1">
    <location>
        <begin position="445"/>
        <end position="462"/>
    </location>
</feature>
<dbReference type="InParanoid" id="W2S1K7"/>
<feature type="compositionally biased region" description="Acidic residues" evidence="1">
    <location>
        <begin position="533"/>
        <end position="557"/>
    </location>
</feature>
<feature type="region of interest" description="Disordered" evidence="1">
    <location>
        <begin position="489"/>
        <end position="738"/>
    </location>
</feature>
<dbReference type="InterPro" id="IPR018822">
    <property type="entry name" value="UPF0646"/>
</dbReference>
<feature type="compositionally biased region" description="Acidic residues" evidence="1">
    <location>
        <begin position="136"/>
        <end position="149"/>
    </location>
</feature>
<feature type="compositionally biased region" description="Acidic residues" evidence="1">
    <location>
        <begin position="105"/>
        <end position="121"/>
    </location>
</feature>
<dbReference type="Proteomes" id="UP000030752">
    <property type="component" value="Unassembled WGS sequence"/>
</dbReference>
<feature type="compositionally biased region" description="Polar residues" evidence="1">
    <location>
        <begin position="491"/>
        <end position="528"/>
    </location>
</feature>
<feature type="compositionally biased region" description="Acidic residues" evidence="1">
    <location>
        <begin position="622"/>
        <end position="643"/>
    </location>
</feature>